<comment type="cofactor">
    <cofactor evidence="1">
        <name>Mg(2+)</name>
        <dbReference type="ChEBI" id="CHEBI:18420"/>
    </cofactor>
</comment>
<dbReference type="EMBL" id="JAFFGZ010000005">
    <property type="protein sequence ID" value="KAK4644038.1"/>
    <property type="molecule type" value="Genomic_DNA"/>
</dbReference>
<comment type="similarity">
    <text evidence="2">Belongs to the DNA repair enzymes AP/ExoA family.</text>
</comment>
<dbReference type="InterPro" id="IPR004808">
    <property type="entry name" value="AP_endonuc_1"/>
</dbReference>
<evidence type="ECO:0000256" key="5">
    <source>
        <dbReference type="ARBA" id="ARBA00022842"/>
    </source>
</evidence>
<dbReference type="InterPro" id="IPR005135">
    <property type="entry name" value="Endo/exonuclease/phosphatase"/>
</dbReference>
<reference evidence="8 9" key="1">
    <citation type="journal article" date="2023" name="bioRxiv">
        <title>High-quality genome assemblies of four members of thePodospora anserinaspecies complex.</title>
        <authorList>
            <person name="Ament-Velasquez S.L."/>
            <person name="Vogan A.A."/>
            <person name="Wallerman O."/>
            <person name="Hartmann F."/>
            <person name="Gautier V."/>
            <person name="Silar P."/>
            <person name="Giraud T."/>
            <person name="Johannesson H."/>
        </authorList>
    </citation>
    <scope>NUCLEOTIDE SEQUENCE [LARGE SCALE GENOMIC DNA]</scope>
    <source>
        <strain evidence="8 9">CBS 112042</strain>
    </source>
</reference>
<dbReference type="SUPFAM" id="SSF56219">
    <property type="entry name" value="DNase I-like"/>
    <property type="match status" value="1"/>
</dbReference>
<dbReference type="Gene3D" id="3.60.10.10">
    <property type="entry name" value="Endonuclease/exonuclease/phosphatase"/>
    <property type="match status" value="1"/>
</dbReference>
<gene>
    <name evidence="8" type="ORF">QC761_301210</name>
</gene>
<dbReference type="PANTHER" id="PTHR22748:SF14">
    <property type="entry name" value="ENDONUCLEASE_EXONUCLEASE_PHOSPHATASE DOMAIN-CONTAINING PROTEIN"/>
    <property type="match status" value="1"/>
</dbReference>
<sequence length="380" mass="42776">MTREISPPPLKRRRVVHQSSPETKSHSFRVFSWNINGVDAFLPPTNSKITTFFKPTNSPSGRASPPKTDHETTSNSLRAFLSRHNWPEVLFLQELKIKQGDCKTVAALLTAINSPLSKSDVLSQERTYTLDTVLPRDKYNVKGFQGKLYGVGTIIRKDFARGHVSLIREADWDLEGRVSIVQLKKGLGQDRPLALLNIYAVNGTSSPYRSPDTGKAVGTRHDHKIVFHSRLRDECLELEAQGYNVVVAGDLNVARGVLDGHPNLRTYPSQHCLNRADFNAKFFGQEDNKRARAHVRASNEKQACLDAIDVFRALHRTERRYTYHPRTAHWGSSCDRVDLILASKRFWEEGLVLSTGILDSPQERGPSDHVPLWVELKGPG</sequence>
<dbReference type="PANTHER" id="PTHR22748">
    <property type="entry name" value="AP ENDONUCLEASE"/>
    <property type="match status" value="1"/>
</dbReference>
<name>A0ABR0FKQ8_9PEZI</name>
<accession>A0ABR0FKQ8</accession>
<organism evidence="8 9">
    <name type="scientific">Podospora bellae-mahoneyi</name>
    <dbReference type="NCBI Taxonomy" id="2093777"/>
    <lineage>
        <taxon>Eukaryota</taxon>
        <taxon>Fungi</taxon>
        <taxon>Dikarya</taxon>
        <taxon>Ascomycota</taxon>
        <taxon>Pezizomycotina</taxon>
        <taxon>Sordariomycetes</taxon>
        <taxon>Sordariomycetidae</taxon>
        <taxon>Sordariales</taxon>
        <taxon>Podosporaceae</taxon>
        <taxon>Podospora</taxon>
    </lineage>
</organism>
<dbReference type="InterPro" id="IPR036691">
    <property type="entry name" value="Endo/exonu/phosph_ase_sf"/>
</dbReference>
<feature type="domain" description="Endonuclease/exonuclease/phosphatase" evidence="7">
    <location>
        <begin position="32"/>
        <end position="369"/>
    </location>
</feature>
<keyword evidence="9" id="KW-1185">Reference proteome</keyword>
<feature type="region of interest" description="Disordered" evidence="6">
    <location>
        <begin position="1"/>
        <end position="21"/>
    </location>
</feature>
<proteinExistence type="inferred from homology"/>
<keyword evidence="4" id="KW-0378">Hydrolase</keyword>
<evidence type="ECO:0000256" key="3">
    <source>
        <dbReference type="ARBA" id="ARBA00022723"/>
    </source>
</evidence>
<keyword evidence="5" id="KW-0460">Magnesium</keyword>
<evidence type="ECO:0000313" key="8">
    <source>
        <dbReference type="EMBL" id="KAK4644038.1"/>
    </source>
</evidence>
<comment type="caution">
    <text evidence="8">The sequence shown here is derived from an EMBL/GenBank/DDBJ whole genome shotgun (WGS) entry which is preliminary data.</text>
</comment>
<evidence type="ECO:0000313" key="9">
    <source>
        <dbReference type="Proteomes" id="UP001322138"/>
    </source>
</evidence>
<dbReference type="RefSeq" id="XP_062733014.1">
    <property type="nucleotide sequence ID" value="XM_062877277.1"/>
</dbReference>
<dbReference type="Proteomes" id="UP001322138">
    <property type="component" value="Unassembled WGS sequence"/>
</dbReference>
<protein>
    <recommendedName>
        <fullName evidence="7">Endonuclease/exonuclease/phosphatase domain-containing protein</fullName>
    </recommendedName>
</protein>
<dbReference type="PROSITE" id="PS51435">
    <property type="entry name" value="AP_NUCLEASE_F1_4"/>
    <property type="match status" value="1"/>
</dbReference>
<dbReference type="GeneID" id="87896759"/>
<evidence type="ECO:0000259" key="7">
    <source>
        <dbReference type="Pfam" id="PF03372"/>
    </source>
</evidence>
<evidence type="ECO:0000256" key="2">
    <source>
        <dbReference type="ARBA" id="ARBA00007092"/>
    </source>
</evidence>
<feature type="region of interest" description="Disordered" evidence="6">
    <location>
        <begin position="53"/>
        <end position="75"/>
    </location>
</feature>
<keyword evidence="3" id="KW-0479">Metal-binding</keyword>
<dbReference type="Pfam" id="PF03372">
    <property type="entry name" value="Exo_endo_phos"/>
    <property type="match status" value="1"/>
</dbReference>
<evidence type="ECO:0000256" key="1">
    <source>
        <dbReference type="ARBA" id="ARBA00001946"/>
    </source>
</evidence>
<evidence type="ECO:0000256" key="4">
    <source>
        <dbReference type="ARBA" id="ARBA00022801"/>
    </source>
</evidence>
<evidence type="ECO:0000256" key="6">
    <source>
        <dbReference type="SAM" id="MobiDB-lite"/>
    </source>
</evidence>